<accession>J3L4A2</accession>
<dbReference type="Gramene" id="OB01G40580.1">
    <property type="protein sequence ID" value="OB01G40580.1"/>
    <property type="gene ID" value="OB01G40580"/>
</dbReference>
<evidence type="ECO:0000313" key="1">
    <source>
        <dbReference type="EnsemblPlants" id="OB01G40580.1"/>
    </source>
</evidence>
<dbReference type="EnsemblPlants" id="OB01G40580.1">
    <property type="protein sequence ID" value="OB01G40580.1"/>
    <property type="gene ID" value="OB01G40580"/>
</dbReference>
<dbReference type="Proteomes" id="UP000006038">
    <property type="component" value="Chromosome 1"/>
</dbReference>
<reference evidence="1" key="1">
    <citation type="journal article" date="2013" name="Nat. Commun.">
        <title>Whole-genome sequencing of Oryza brachyantha reveals mechanisms underlying Oryza genome evolution.</title>
        <authorList>
            <person name="Chen J."/>
            <person name="Huang Q."/>
            <person name="Gao D."/>
            <person name="Wang J."/>
            <person name="Lang Y."/>
            <person name="Liu T."/>
            <person name="Li B."/>
            <person name="Bai Z."/>
            <person name="Luis Goicoechea J."/>
            <person name="Liang C."/>
            <person name="Chen C."/>
            <person name="Zhang W."/>
            <person name="Sun S."/>
            <person name="Liao Y."/>
            <person name="Zhang X."/>
            <person name="Yang L."/>
            <person name="Song C."/>
            <person name="Wang M."/>
            <person name="Shi J."/>
            <person name="Liu G."/>
            <person name="Liu J."/>
            <person name="Zhou H."/>
            <person name="Zhou W."/>
            <person name="Yu Q."/>
            <person name="An N."/>
            <person name="Chen Y."/>
            <person name="Cai Q."/>
            <person name="Wang B."/>
            <person name="Liu B."/>
            <person name="Min J."/>
            <person name="Huang Y."/>
            <person name="Wu H."/>
            <person name="Li Z."/>
            <person name="Zhang Y."/>
            <person name="Yin Y."/>
            <person name="Song W."/>
            <person name="Jiang J."/>
            <person name="Jackson S.A."/>
            <person name="Wing R.A."/>
            <person name="Wang J."/>
            <person name="Chen M."/>
        </authorList>
    </citation>
    <scope>NUCLEOTIDE SEQUENCE [LARGE SCALE GENOMIC DNA]</scope>
    <source>
        <strain evidence="1">cv. IRGC 101232</strain>
    </source>
</reference>
<sequence>YPAPTFAEVKSAAADKLSCPLGARATGFLTSPSTLSHFDFLFGLVSFCTPSPDTHSMFVCTAPAIFGIAALIGACTPPVIKSTFPLFFFSNSFLSISRFISASISS</sequence>
<organism evidence="1">
    <name type="scientific">Oryza brachyantha</name>
    <name type="common">malo sina</name>
    <dbReference type="NCBI Taxonomy" id="4533"/>
    <lineage>
        <taxon>Eukaryota</taxon>
        <taxon>Viridiplantae</taxon>
        <taxon>Streptophyta</taxon>
        <taxon>Embryophyta</taxon>
        <taxon>Tracheophyta</taxon>
        <taxon>Spermatophyta</taxon>
        <taxon>Magnoliopsida</taxon>
        <taxon>Liliopsida</taxon>
        <taxon>Poales</taxon>
        <taxon>Poaceae</taxon>
        <taxon>BOP clade</taxon>
        <taxon>Oryzoideae</taxon>
        <taxon>Oryzeae</taxon>
        <taxon>Oryzinae</taxon>
        <taxon>Oryza</taxon>
    </lineage>
</organism>
<reference evidence="1" key="2">
    <citation type="submission" date="2013-04" db="UniProtKB">
        <authorList>
            <consortium name="EnsemblPlants"/>
        </authorList>
    </citation>
    <scope>IDENTIFICATION</scope>
</reference>
<name>J3L4A2_ORYBR</name>
<dbReference type="AlphaFoldDB" id="J3L4A2"/>
<protein>
    <submittedName>
        <fullName evidence="1">Uncharacterized protein</fullName>
    </submittedName>
</protein>
<evidence type="ECO:0000313" key="2">
    <source>
        <dbReference type="Proteomes" id="UP000006038"/>
    </source>
</evidence>
<keyword evidence="2" id="KW-1185">Reference proteome</keyword>
<proteinExistence type="predicted"/>
<dbReference type="HOGENOM" id="CLU_2230016_0_0_1"/>